<keyword evidence="1" id="KW-0677">Repeat</keyword>
<evidence type="ECO:0000256" key="6">
    <source>
        <dbReference type="SAM" id="MobiDB-lite"/>
    </source>
</evidence>
<feature type="repeat" description="TPR" evidence="4">
    <location>
        <begin position="159"/>
        <end position="192"/>
    </location>
</feature>
<organism evidence="7">
    <name type="scientific">Phaeomonas parva</name>
    <dbReference type="NCBI Taxonomy" id="124430"/>
    <lineage>
        <taxon>Eukaryota</taxon>
        <taxon>Sar</taxon>
        <taxon>Stramenopiles</taxon>
        <taxon>Ochrophyta</taxon>
        <taxon>Pinguiophyceae</taxon>
        <taxon>Pinguiochrysidales</taxon>
        <taxon>Pinguiochrysidaceae</taxon>
        <taxon>Phaeomonas</taxon>
    </lineage>
</organism>
<dbReference type="InterPro" id="IPR011990">
    <property type="entry name" value="TPR-like_helical_dom_sf"/>
</dbReference>
<dbReference type="Pfam" id="PF13432">
    <property type="entry name" value="TPR_16"/>
    <property type="match status" value="2"/>
</dbReference>
<feature type="compositionally biased region" description="Low complexity" evidence="6">
    <location>
        <begin position="1"/>
        <end position="10"/>
    </location>
</feature>
<dbReference type="InterPro" id="IPR019734">
    <property type="entry name" value="TPR_rpt"/>
</dbReference>
<name>A0A7S1U9P8_9STRA</name>
<evidence type="ECO:0000256" key="3">
    <source>
        <dbReference type="ARBA" id="ARBA00023778"/>
    </source>
</evidence>
<evidence type="ECO:0000256" key="4">
    <source>
        <dbReference type="PROSITE-ProRule" id="PRU00339"/>
    </source>
</evidence>
<feature type="repeat" description="TPR" evidence="4">
    <location>
        <begin position="58"/>
        <end position="91"/>
    </location>
</feature>
<evidence type="ECO:0000256" key="2">
    <source>
        <dbReference type="ARBA" id="ARBA00022803"/>
    </source>
</evidence>
<dbReference type="Pfam" id="PF07719">
    <property type="entry name" value="TPR_2"/>
    <property type="match status" value="1"/>
</dbReference>
<gene>
    <name evidence="7" type="ORF">PPAR1163_LOCUS17865</name>
</gene>
<dbReference type="GO" id="GO:0061512">
    <property type="term" value="P:protein localization to cilium"/>
    <property type="evidence" value="ECO:0007669"/>
    <property type="project" value="TreeGrafter"/>
</dbReference>
<dbReference type="GO" id="GO:0060271">
    <property type="term" value="P:cilium assembly"/>
    <property type="evidence" value="ECO:0007669"/>
    <property type="project" value="TreeGrafter"/>
</dbReference>
<evidence type="ECO:0000256" key="5">
    <source>
        <dbReference type="SAM" id="Coils"/>
    </source>
</evidence>
<feature type="coiled-coil region" evidence="5">
    <location>
        <begin position="378"/>
        <end position="405"/>
    </location>
</feature>
<feature type="region of interest" description="Disordered" evidence="6">
    <location>
        <begin position="1"/>
        <end position="20"/>
    </location>
</feature>
<dbReference type="SUPFAM" id="SSF48452">
    <property type="entry name" value="TPR-like"/>
    <property type="match status" value="2"/>
</dbReference>
<keyword evidence="2 4" id="KW-0802">TPR repeat</keyword>
<protein>
    <recommendedName>
        <fullName evidence="8">Bardet-Biedl syndrome 4 protein</fullName>
    </recommendedName>
</protein>
<evidence type="ECO:0000313" key="7">
    <source>
        <dbReference type="EMBL" id="CAD9259491.1"/>
    </source>
</evidence>
<dbReference type="InterPro" id="IPR013105">
    <property type="entry name" value="TPR_2"/>
</dbReference>
<accession>A0A7S1U9P8</accession>
<dbReference type="PROSITE" id="PS50005">
    <property type="entry name" value="TPR"/>
    <property type="match status" value="3"/>
</dbReference>
<feature type="repeat" description="TPR" evidence="4">
    <location>
        <begin position="329"/>
        <end position="362"/>
    </location>
</feature>
<dbReference type="SMART" id="SM00028">
    <property type="entry name" value="TPR"/>
    <property type="match status" value="8"/>
</dbReference>
<dbReference type="EMBL" id="HBGJ01028059">
    <property type="protein sequence ID" value="CAD9259491.1"/>
    <property type="molecule type" value="Transcribed_RNA"/>
</dbReference>
<evidence type="ECO:0000256" key="1">
    <source>
        <dbReference type="ARBA" id="ARBA00022737"/>
    </source>
</evidence>
<comment type="similarity">
    <text evidence="3">Belongs to the BBS4 family.</text>
</comment>
<dbReference type="GO" id="GO:0036064">
    <property type="term" value="C:ciliary basal body"/>
    <property type="evidence" value="ECO:0007669"/>
    <property type="project" value="TreeGrafter"/>
</dbReference>
<dbReference type="Pfam" id="PF13181">
    <property type="entry name" value="TPR_8"/>
    <property type="match status" value="1"/>
</dbReference>
<dbReference type="Gene3D" id="1.25.40.10">
    <property type="entry name" value="Tetratricopeptide repeat domain"/>
    <property type="match status" value="3"/>
</dbReference>
<dbReference type="AlphaFoldDB" id="A0A7S1U9P8"/>
<proteinExistence type="inferred from homology"/>
<dbReference type="PANTHER" id="PTHR44186">
    <property type="match status" value="1"/>
</dbReference>
<sequence length="420" mass="47516">MAAAAAAAPSTMPPALMPSTTHREKANWRIHQLFTRMEYAECLAAIEEQFRACNGVCEYPMYIKGLILRHRGQIEESLTLFQAAVCLNPRNVHNLKQVGRSLYLLGKHRNAFVAFDEAHRIVEDDWEIWHNKGLCHMHMGAYDEALRAFESANALQRHEVTYVQIGQVHQLRRDYRAALGVYQQALELAPESAELLTSIGLLYLRLGANDRAFDYLGNSLTHDVRNPKTILAAGSILQDQDDVDVALNKYRVAVKAIPNASELWNNIGMCFFSKRRLVASISCLRRAFYLSPFEWIISYNLGIVHLAHGQYASAFHFLSCSINLKPEFPASYMYLGIALSRMDDFENACSAYERSLSLEDDYLTHLNYAITLLSNDEVEAAEEHYRKYEETLGKVEDAASEADIENIEETARKLADALGV</sequence>
<keyword evidence="5" id="KW-0175">Coiled coil</keyword>
<reference evidence="7" key="1">
    <citation type="submission" date="2021-01" db="EMBL/GenBank/DDBJ databases">
        <authorList>
            <person name="Corre E."/>
            <person name="Pelletier E."/>
            <person name="Niang G."/>
            <person name="Scheremetjew M."/>
            <person name="Finn R."/>
            <person name="Kale V."/>
            <person name="Holt S."/>
            <person name="Cochrane G."/>
            <person name="Meng A."/>
            <person name="Brown T."/>
            <person name="Cohen L."/>
        </authorList>
    </citation>
    <scope>NUCLEOTIDE SEQUENCE</scope>
    <source>
        <strain evidence="7">CCMP2877</strain>
    </source>
</reference>
<evidence type="ECO:0008006" key="8">
    <source>
        <dbReference type="Google" id="ProtNLM"/>
    </source>
</evidence>
<dbReference type="PANTHER" id="PTHR44186:SF1">
    <property type="entry name" value="BARDET-BIEDL SYNDROME 4 PROTEIN"/>
    <property type="match status" value="1"/>
</dbReference>